<dbReference type="AlphaFoldDB" id="A0A7J7K6I3"/>
<protein>
    <submittedName>
        <fullName evidence="2">Uncharacterized protein</fullName>
    </submittedName>
</protein>
<organism evidence="2 3">
    <name type="scientific">Bugula neritina</name>
    <name type="common">Brown bryozoan</name>
    <name type="synonym">Sertularia neritina</name>
    <dbReference type="NCBI Taxonomy" id="10212"/>
    <lineage>
        <taxon>Eukaryota</taxon>
        <taxon>Metazoa</taxon>
        <taxon>Spiralia</taxon>
        <taxon>Lophotrochozoa</taxon>
        <taxon>Bryozoa</taxon>
        <taxon>Gymnolaemata</taxon>
        <taxon>Cheilostomatida</taxon>
        <taxon>Flustrina</taxon>
        <taxon>Buguloidea</taxon>
        <taxon>Bugulidae</taxon>
        <taxon>Bugula</taxon>
    </lineage>
</organism>
<evidence type="ECO:0000313" key="3">
    <source>
        <dbReference type="Proteomes" id="UP000593567"/>
    </source>
</evidence>
<reference evidence="2" key="1">
    <citation type="submission" date="2020-06" db="EMBL/GenBank/DDBJ databases">
        <title>Draft genome of Bugula neritina, a colonial animal packing powerful symbionts and potential medicines.</title>
        <authorList>
            <person name="Rayko M."/>
        </authorList>
    </citation>
    <scope>NUCLEOTIDE SEQUENCE [LARGE SCALE GENOMIC DNA]</scope>
    <source>
        <strain evidence="2">Kwan_BN1</strain>
    </source>
</reference>
<evidence type="ECO:0000313" key="2">
    <source>
        <dbReference type="EMBL" id="KAF6033857.1"/>
    </source>
</evidence>
<evidence type="ECO:0000256" key="1">
    <source>
        <dbReference type="SAM" id="MobiDB-lite"/>
    </source>
</evidence>
<comment type="caution">
    <text evidence="2">The sequence shown here is derived from an EMBL/GenBank/DDBJ whole genome shotgun (WGS) entry which is preliminary data.</text>
</comment>
<dbReference type="EMBL" id="VXIV02001219">
    <property type="protein sequence ID" value="KAF6033857.1"/>
    <property type="molecule type" value="Genomic_DNA"/>
</dbReference>
<accession>A0A7J7K6I3</accession>
<dbReference type="Proteomes" id="UP000593567">
    <property type="component" value="Unassembled WGS sequence"/>
</dbReference>
<feature type="compositionally biased region" description="Gly residues" evidence="1">
    <location>
        <begin position="36"/>
        <end position="59"/>
    </location>
</feature>
<keyword evidence="3" id="KW-1185">Reference proteome</keyword>
<gene>
    <name evidence="2" type="ORF">EB796_007832</name>
</gene>
<proteinExistence type="predicted"/>
<feature type="region of interest" description="Disordered" evidence="1">
    <location>
        <begin position="32"/>
        <end position="79"/>
    </location>
</feature>
<sequence length="79" mass="7678">MSIGLNRHHLYSSYGSGLCSAYCQILQNSFASQSEGSGGTGGQGAGGNTGGTGGSGVGEIEGNDPEGTSAPSPKDLANL</sequence>
<name>A0A7J7K6I3_BUGNE</name>